<evidence type="ECO:0000313" key="10">
    <source>
        <dbReference type="Proteomes" id="UP000789803"/>
    </source>
</evidence>
<dbReference type="Pfam" id="PF03454">
    <property type="entry name" value="MoeA_C"/>
    <property type="match status" value="1"/>
</dbReference>
<protein>
    <recommendedName>
        <fullName evidence="6">Molybdopterin molybdenumtransferase</fullName>
        <ecNumber evidence="6">2.10.1.1</ecNumber>
    </recommendedName>
</protein>
<evidence type="ECO:0000256" key="4">
    <source>
        <dbReference type="ARBA" id="ARBA00023150"/>
    </source>
</evidence>
<dbReference type="EC" id="2.10.1.1" evidence="6"/>
<dbReference type="InterPro" id="IPR036135">
    <property type="entry name" value="MoeA_linker/N_sf"/>
</dbReference>
<keyword evidence="6" id="KW-0479">Metal-binding</keyword>
<keyword evidence="7" id="KW-0812">Transmembrane</keyword>
<evidence type="ECO:0000259" key="8">
    <source>
        <dbReference type="SMART" id="SM00852"/>
    </source>
</evidence>
<dbReference type="SMART" id="SM00852">
    <property type="entry name" value="MoCF_biosynth"/>
    <property type="match status" value="1"/>
</dbReference>
<evidence type="ECO:0000256" key="6">
    <source>
        <dbReference type="RuleBase" id="RU365090"/>
    </source>
</evidence>
<sequence>MSVSEALNKLMDETISLSNEYISVSKALGRVCVDDILAVKDLPCFDNSALDGYAIKYDKQEDGYVVIGESFAGDKTQLSIKENECVKIMTGAKFPLGADTVLRLEDSEIKNGKIYPIKAFKKGDAHRLKGEEVKINDILIAKHTTLTPAHIMMLNAQGITHINVKSRPKIAIFSSGDEVREPWNYANDDKIYNANSGGIAALLLSQNYKSSYLGIIKDDLNQTIKSISNAQNYDVIICSGGASKGEADYMKKALLALGYSEIFDHIKIRPGAPTKAYVKDKKIVFILPGNPMAAFLMTFFVVLPFLNNKEHEKFQAILQNDIKVKSGRQNVVLGNYKDGKFYIYNENNYGSGMITPLMKSNAILLTECEISDIKSGEIIKIYRIS</sequence>
<evidence type="ECO:0000313" key="9">
    <source>
        <dbReference type="EMBL" id="CAD7287719.1"/>
    </source>
</evidence>
<gene>
    <name evidence="9" type="primary">moeA_2</name>
    <name evidence="9" type="ORF">LMG7974_00599</name>
</gene>
<dbReference type="Pfam" id="PF00994">
    <property type="entry name" value="MoCF_biosynth"/>
    <property type="match status" value="1"/>
</dbReference>
<evidence type="ECO:0000256" key="2">
    <source>
        <dbReference type="ARBA" id="ARBA00005046"/>
    </source>
</evidence>
<dbReference type="PANTHER" id="PTHR10192:SF5">
    <property type="entry name" value="GEPHYRIN"/>
    <property type="match status" value="1"/>
</dbReference>
<accession>A0ABN7K5F5</accession>
<dbReference type="Pfam" id="PF03453">
    <property type="entry name" value="MoeA_N"/>
    <property type="match status" value="1"/>
</dbReference>
<reference evidence="9 10" key="1">
    <citation type="submission" date="2020-11" db="EMBL/GenBank/DDBJ databases">
        <authorList>
            <person name="Peeters C."/>
        </authorList>
    </citation>
    <scope>NUCLEOTIDE SEQUENCE [LARGE SCALE GENOMIC DNA]</scope>
    <source>
        <strain evidence="9 10">LMG 7974</strain>
    </source>
</reference>
<comment type="cofactor">
    <cofactor evidence="6">
        <name>Mg(2+)</name>
        <dbReference type="ChEBI" id="CHEBI:18420"/>
    </cofactor>
</comment>
<dbReference type="CDD" id="cd00887">
    <property type="entry name" value="MoeA"/>
    <property type="match status" value="1"/>
</dbReference>
<dbReference type="InterPro" id="IPR038987">
    <property type="entry name" value="MoeA-like"/>
</dbReference>
<comment type="pathway">
    <text evidence="2 6">Cofactor biosynthesis; molybdopterin biosynthesis.</text>
</comment>
<dbReference type="InterPro" id="IPR005110">
    <property type="entry name" value="MoeA_linker/N"/>
</dbReference>
<proteinExistence type="inferred from homology"/>
<dbReference type="SUPFAM" id="SSF63867">
    <property type="entry name" value="MoeA C-terminal domain-like"/>
    <property type="match status" value="1"/>
</dbReference>
<feature type="transmembrane region" description="Helical" evidence="7">
    <location>
        <begin position="283"/>
        <end position="306"/>
    </location>
</feature>
<dbReference type="PANTHER" id="PTHR10192">
    <property type="entry name" value="MOLYBDOPTERIN BIOSYNTHESIS PROTEIN"/>
    <property type="match status" value="1"/>
</dbReference>
<dbReference type="RefSeq" id="WP_229932416.1">
    <property type="nucleotide sequence ID" value="NZ_CAJHOF010000004.1"/>
</dbReference>
<dbReference type="EMBL" id="CAJHOF010000004">
    <property type="protein sequence ID" value="CAD7287719.1"/>
    <property type="molecule type" value="Genomic_DNA"/>
</dbReference>
<dbReference type="Proteomes" id="UP000789803">
    <property type="component" value="Unassembled WGS sequence"/>
</dbReference>
<keyword evidence="6" id="KW-0460">Magnesium</keyword>
<keyword evidence="4 6" id="KW-0501">Molybdenum cofactor biosynthesis</keyword>
<keyword evidence="7" id="KW-0472">Membrane</keyword>
<comment type="similarity">
    <text evidence="3 6">Belongs to the MoeA family.</text>
</comment>
<comment type="catalytic activity">
    <reaction evidence="5">
        <text>adenylyl-molybdopterin + molybdate = Mo-molybdopterin + AMP + H(+)</text>
        <dbReference type="Rhea" id="RHEA:35047"/>
        <dbReference type="ChEBI" id="CHEBI:15378"/>
        <dbReference type="ChEBI" id="CHEBI:36264"/>
        <dbReference type="ChEBI" id="CHEBI:62727"/>
        <dbReference type="ChEBI" id="CHEBI:71302"/>
        <dbReference type="ChEBI" id="CHEBI:456215"/>
        <dbReference type="EC" id="2.10.1.1"/>
    </reaction>
</comment>
<evidence type="ECO:0000256" key="1">
    <source>
        <dbReference type="ARBA" id="ARBA00002901"/>
    </source>
</evidence>
<dbReference type="InterPro" id="IPR005111">
    <property type="entry name" value="MoeA_C_domain_IV"/>
</dbReference>
<dbReference type="InterPro" id="IPR001453">
    <property type="entry name" value="MoaB/Mog_dom"/>
</dbReference>
<dbReference type="SUPFAM" id="SSF53218">
    <property type="entry name" value="Molybdenum cofactor biosynthesis proteins"/>
    <property type="match status" value="1"/>
</dbReference>
<keyword evidence="6 9" id="KW-0808">Transferase</keyword>
<dbReference type="Gene3D" id="2.170.190.11">
    <property type="entry name" value="Molybdopterin biosynthesis moea protein, domain 3"/>
    <property type="match status" value="1"/>
</dbReference>
<dbReference type="SUPFAM" id="SSF63882">
    <property type="entry name" value="MoeA N-terminal region -like"/>
    <property type="match status" value="1"/>
</dbReference>
<dbReference type="Gene3D" id="3.40.980.10">
    <property type="entry name" value="MoaB/Mog-like domain"/>
    <property type="match status" value="1"/>
</dbReference>
<feature type="domain" description="MoaB/Mog" evidence="8">
    <location>
        <begin position="171"/>
        <end position="308"/>
    </location>
</feature>
<evidence type="ECO:0000256" key="7">
    <source>
        <dbReference type="SAM" id="Phobius"/>
    </source>
</evidence>
<dbReference type="GO" id="GO:0061599">
    <property type="term" value="F:molybdopterin molybdotransferase activity"/>
    <property type="evidence" value="ECO:0007669"/>
    <property type="project" value="UniProtKB-EC"/>
</dbReference>
<evidence type="ECO:0000256" key="5">
    <source>
        <dbReference type="ARBA" id="ARBA00047317"/>
    </source>
</evidence>
<keyword evidence="6" id="KW-0500">Molybdenum</keyword>
<evidence type="ECO:0000256" key="3">
    <source>
        <dbReference type="ARBA" id="ARBA00010763"/>
    </source>
</evidence>
<keyword evidence="10" id="KW-1185">Reference proteome</keyword>
<dbReference type="Gene3D" id="3.90.105.10">
    <property type="entry name" value="Molybdopterin biosynthesis moea protein, domain 2"/>
    <property type="match status" value="1"/>
</dbReference>
<comment type="caution">
    <text evidence="9">The sequence shown here is derived from an EMBL/GenBank/DDBJ whole genome shotgun (WGS) entry which is preliminary data.</text>
</comment>
<name>A0ABN7K5F5_9BACT</name>
<organism evidence="9 10">
    <name type="scientific">Campylobacter majalis</name>
    <dbReference type="NCBI Taxonomy" id="2790656"/>
    <lineage>
        <taxon>Bacteria</taxon>
        <taxon>Pseudomonadati</taxon>
        <taxon>Campylobacterota</taxon>
        <taxon>Epsilonproteobacteria</taxon>
        <taxon>Campylobacterales</taxon>
        <taxon>Campylobacteraceae</taxon>
        <taxon>Campylobacter</taxon>
    </lineage>
</organism>
<dbReference type="Gene3D" id="2.40.340.10">
    <property type="entry name" value="MoeA, C-terminal, domain IV"/>
    <property type="match status" value="1"/>
</dbReference>
<keyword evidence="7" id="KW-1133">Transmembrane helix</keyword>
<dbReference type="InterPro" id="IPR036688">
    <property type="entry name" value="MoeA_C_domain_IV_sf"/>
</dbReference>
<comment type="function">
    <text evidence="1 6">Catalyzes the insertion of molybdate into adenylated molybdopterin with the concomitant release of AMP.</text>
</comment>
<dbReference type="InterPro" id="IPR036425">
    <property type="entry name" value="MoaB/Mog-like_dom_sf"/>
</dbReference>